<dbReference type="InterPro" id="IPR026992">
    <property type="entry name" value="DIOX_N"/>
</dbReference>
<dbReference type="InterPro" id="IPR044861">
    <property type="entry name" value="IPNS-like_FE2OG_OXY"/>
</dbReference>
<dbReference type="InterPro" id="IPR005123">
    <property type="entry name" value="Oxoglu/Fe-dep_dioxygenase_dom"/>
</dbReference>
<dbReference type="Pfam" id="PF03171">
    <property type="entry name" value="2OG-FeII_Oxy"/>
    <property type="match status" value="1"/>
</dbReference>
<dbReference type="SUPFAM" id="SSF51197">
    <property type="entry name" value="Clavaminate synthase-like"/>
    <property type="match status" value="1"/>
</dbReference>
<keyword evidence="6" id="KW-1185">Reference proteome</keyword>
<comment type="similarity">
    <text evidence="3">Belongs to the iron/ascorbate-dependent oxidoreductase family.</text>
</comment>
<dbReference type="AlphaFoldDB" id="A0A8K0HIX2"/>
<dbReference type="GO" id="GO:0016491">
    <property type="term" value="F:oxidoreductase activity"/>
    <property type="evidence" value="ECO:0007669"/>
    <property type="project" value="UniProtKB-KW"/>
</dbReference>
<dbReference type="Proteomes" id="UP000796880">
    <property type="component" value="Unassembled WGS sequence"/>
</dbReference>
<evidence type="ECO:0000259" key="4">
    <source>
        <dbReference type="PROSITE" id="PS51471"/>
    </source>
</evidence>
<feature type="domain" description="Fe2OG dioxygenase" evidence="4">
    <location>
        <begin position="187"/>
        <end position="286"/>
    </location>
</feature>
<evidence type="ECO:0000256" key="3">
    <source>
        <dbReference type="RuleBase" id="RU003682"/>
    </source>
</evidence>
<keyword evidence="3" id="KW-0560">Oxidoreductase</keyword>
<sequence>MDFEPPFQVSYKTLLKKATKSDNEIFLVEEYCELPLINLSRLSSGQQLERERCMNEIADAASRLGFFQIINHGIPKEVLRSISYEQKNVFHQPFQKKVKDNFLNLSANSYRWGNPKATCLRQFSWSEAFHISITEIPRMTTEYKSLRLAIEKFAKAVASIAKILAEILSTKLGIRSCSYFQDNCPAGSSYVRLNRYPPCPYSSKVYGLIPHTDSDFLTLVYQDMVGGLQLFNHGAWFSVKPNPDALIVNIGDLFQAMSNCVYRSTKHRVVGNTQTERFSVAYFYCPSNDAIIQSFTKPAVYRNFTFSEYKLQNQTDVQENGDKIGLSKFLL</sequence>
<dbReference type="InterPro" id="IPR050231">
    <property type="entry name" value="Iron_ascorbate_oxido_reductase"/>
</dbReference>
<evidence type="ECO:0000256" key="1">
    <source>
        <dbReference type="ARBA" id="ARBA00022723"/>
    </source>
</evidence>
<protein>
    <recommendedName>
        <fullName evidence="4">Fe2OG dioxygenase domain-containing protein</fullName>
    </recommendedName>
</protein>
<gene>
    <name evidence="5" type="ORF">FNV43_RR03962</name>
</gene>
<proteinExistence type="inferred from homology"/>
<dbReference type="OrthoDB" id="288590at2759"/>
<name>A0A8K0HIX2_9ROSA</name>
<dbReference type="PROSITE" id="PS51471">
    <property type="entry name" value="FE2OG_OXY"/>
    <property type="match status" value="1"/>
</dbReference>
<keyword evidence="1 3" id="KW-0479">Metal-binding</keyword>
<dbReference type="Pfam" id="PF14226">
    <property type="entry name" value="DIOX_N"/>
    <property type="match status" value="1"/>
</dbReference>
<dbReference type="InterPro" id="IPR027443">
    <property type="entry name" value="IPNS-like_sf"/>
</dbReference>
<evidence type="ECO:0000313" key="5">
    <source>
        <dbReference type="EMBL" id="KAF3453522.1"/>
    </source>
</evidence>
<dbReference type="PANTHER" id="PTHR47990">
    <property type="entry name" value="2-OXOGLUTARATE (2OG) AND FE(II)-DEPENDENT OXYGENASE SUPERFAMILY PROTEIN-RELATED"/>
    <property type="match status" value="1"/>
</dbReference>
<keyword evidence="2 3" id="KW-0408">Iron</keyword>
<evidence type="ECO:0000313" key="6">
    <source>
        <dbReference type="Proteomes" id="UP000796880"/>
    </source>
</evidence>
<dbReference type="EMBL" id="VOIH02000002">
    <property type="protein sequence ID" value="KAF3453522.1"/>
    <property type="molecule type" value="Genomic_DNA"/>
</dbReference>
<dbReference type="Gene3D" id="2.60.120.330">
    <property type="entry name" value="B-lactam Antibiotic, Isopenicillin N Synthase, Chain"/>
    <property type="match status" value="1"/>
</dbReference>
<reference evidence="5" key="1">
    <citation type="submission" date="2020-03" db="EMBL/GenBank/DDBJ databases">
        <title>A high-quality chromosome-level genome assembly of a woody plant with both climbing and erect habits, Rhamnella rubrinervis.</title>
        <authorList>
            <person name="Lu Z."/>
            <person name="Yang Y."/>
            <person name="Zhu X."/>
            <person name="Sun Y."/>
        </authorList>
    </citation>
    <scope>NUCLEOTIDE SEQUENCE</scope>
    <source>
        <strain evidence="5">BYM</strain>
        <tissue evidence="5">Leaf</tissue>
    </source>
</reference>
<evidence type="ECO:0000256" key="2">
    <source>
        <dbReference type="ARBA" id="ARBA00023004"/>
    </source>
</evidence>
<comment type="caution">
    <text evidence="5">The sequence shown here is derived from an EMBL/GenBank/DDBJ whole genome shotgun (WGS) entry which is preliminary data.</text>
</comment>
<dbReference type="GO" id="GO:0046872">
    <property type="term" value="F:metal ion binding"/>
    <property type="evidence" value="ECO:0007669"/>
    <property type="project" value="UniProtKB-KW"/>
</dbReference>
<organism evidence="5 6">
    <name type="scientific">Rhamnella rubrinervis</name>
    <dbReference type="NCBI Taxonomy" id="2594499"/>
    <lineage>
        <taxon>Eukaryota</taxon>
        <taxon>Viridiplantae</taxon>
        <taxon>Streptophyta</taxon>
        <taxon>Embryophyta</taxon>
        <taxon>Tracheophyta</taxon>
        <taxon>Spermatophyta</taxon>
        <taxon>Magnoliopsida</taxon>
        <taxon>eudicotyledons</taxon>
        <taxon>Gunneridae</taxon>
        <taxon>Pentapetalae</taxon>
        <taxon>rosids</taxon>
        <taxon>fabids</taxon>
        <taxon>Rosales</taxon>
        <taxon>Rhamnaceae</taxon>
        <taxon>rhamnoid group</taxon>
        <taxon>Rhamneae</taxon>
        <taxon>Rhamnella</taxon>
    </lineage>
</organism>
<accession>A0A8K0HIX2</accession>